<gene>
    <name evidence="1" type="ORF">AVDCRST_MAG57-3505</name>
</gene>
<protein>
    <submittedName>
        <fullName evidence="1">Uncharacterized protein</fullName>
    </submittedName>
</protein>
<proteinExistence type="predicted"/>
<organism evidence="1">
    <name type="scientific">uncultured Blastococcus sp</name>
    <dbReference type="NCBI Taxonomy" id="217144"/>
    <lineage>
        <taxon>Bacteria</taxon>
        <taxon>Bacillati</taxon>
        <taxon>Actinomycetota</taxon>
        <taxon>Actinomycetes</taxon>
        <taxon>Geodermatophilales</taxon>
        <taxon>Geodermatophilaceae</taxon>
        <taxon>Blastococcus</taxon>
        <taxon>environmental samples</taxon>
    </lineage>
</organism>
<dbReference type="EMBL" id="CADCTI010000286">
    <property type="protein sequence ID" value="CAA9277156.1"/>
    <property type="molecule type" value="Genomic_DNA"/>
</dbReference>
<name>A0A6J4JD55_9ACTN</name>
<dbReference type="AlphaFoldDB" id="A0A6J4JD55"/>
<accession>A0A6J4JD55</accession>
<reference evidence="1" key="1">
    <citation type="submission" date="2020-02" db="EMBL/GenBank/DDBJ databases">
        <authorList>
            <person name="Meier V. D."/>
        </authorList>
    </citation>
    <scope>NUCLEOTIDE SEQUENCE</scope>
    <source>
        <strain evidence="1">AVDCRST_MAG57</strain>
    </source>
</reference>
<sequence>MRSTATVSATSPTTVRIAEQDVVISPSSTSPPGRNIRM</sequence>
<evidence type="ECO:0000313" key="1">
    <source>
        <dbReference type="EMBL" id="CAA9277156.1"/>
    </source>
</evidence>